<dbReference type="InterPro" id="IPR014756">
    <property type="entry name" value="Ig_E-set"/>
</dbReference>
<evidence type="ECO:0000256" key="2">
    <source>
        <dbReference type="ARBA" id="ARBA00022801"/>
    </source>
</evidence>
<sequence length="619" mass="66172">MLRTRFRSIGVISSLLVGGLAVAVAPAAAATAGEVRVDQVGYGITEAKYAYLIGASGSSSFTVVNDKGVKVLTGKTGSSLGSWSTKYKAVYQLDLSALKTPGKYKVEVTGTNKATSPLFRVDTTGNLFDPLVRANNEFFQSQRDGKNVIPGRLGRKPSHLDDANGAVYAEPKFGGAEGDEILEPLKATGAKRDVEGGWADAGDYVKFTSNSAYSLAEMGFVLREKYDPALAEEVCFGLKWLDKMWDEQSKTLYAQVGIGTGSEKFGFLGDHDVWRLPEADDALNVKPGDAKYYVKYRPVFAANAAGAQISPNLAGRVAAAFALGAQVQADRDPAKAKKYFAEAASIFAQAKTTNVGELVSAFPHAYYPEDSWHDDMELGATQLALAAKKLGDSKADDYARTATQWAKEYIAGGDKSTLNLYDTSALAHADLAGILKGGLSGAKVTEKDLVADLRRQLDSGVAVAAKSPFRTAVEITTFDAASKSYGFAATARLYKRVTGDSKYDAFGVQQRNFTLGANAWGVSLVVGIGTTWPQCPHHQIANLIPDKLLYGAVVNGPNGTELFSNEPLPEGSKACTKPYEKFDSKASRYMDSVIAWQTNEPAIDFTSTALLAFSLAGRN</sequence>
<dbReference type="InterPro" id="IPR004197">
    <property type="entry name" value="Cellulase_Ig-like"/>
</dbReference>
<dbReference type="SUPFAM" id="SSF81296">
    <property type="entry name" value="E set domains"/>
    <property type="match status" value="1"/>
</dbReference>
<evidence type="ECO:0000256" key="5">
    <source>
        <dbReference type="ARBA" id="ARBA00023326"/>
    </source>
</evidence>
<dbReference type="GO" id="GO:0008810">
    <property type="term" value="F:cellulase activity"/>
    <property type="evidence" value="ECO:0007669"/>
    <property type="project" value="InterPro"/>
</dbReference>
<evidence type="ECO:0000313" key="9">
    <source>
        <dbReference type="EMBL" id="SDY73703.1"/>
    </source>
</evidence>
<dbReference type="InterPro" id="IPR013783">
    <property type="entry name" value="Ig-like_fold"/>
</dbReference>
<dbReference type="GO" id="GO:0000272">
    <property type="term" value="P:polysaccharide catabolic process"/>
    <property type="evidence" value="ECO:0007669"/>
    <property type="project" value="UniProtKB-KW"/>
</dbReference>
<feature type="signal peptide" evidence="6">
    <location>
        <begin position="1"/>
        <end position="29"/>
    </location>
</feature>
<keyword evidence="4" id="KW-0326">Glycosidase</keyword>
<keyword evidence="2" id="KW-0378">Hydrolase</keyword>
<dbReference type="Pfam" id="PF02927">
    <property type="entry name" value="CelD_N"/>
    <property type="match status" value="1"/>
</dbReference>
<protein>
    <submittedName>
        <fullName evidence="9">N-terminal ig-like domain of cellulase</fullName>
    </submittedName>
</protein>
<dbReference type="InterPro" id="IPR012341">
    <property type="entry name" value="6hp_glycosidase-like_sf"/>
</dbReference>
<keyword evidence="5" id="KW-0624">Polysaccharide degradation</keyword>
<keyword evidence="6" id="KW-0732">Signal</keyword>
<keyword evidence="3" id="KW-0119">Carbohydrate metabolism</keyword>
<comment type="similarity">
    <text evidence="1">Belongs to the glycosyl hydrolase 9 (cellulase E) family.</text>
</comment>
<dbReference type="EMBL" id="FNON01000006">
    <property type="protein sequence ID" value="SDY73703.1"/>
    <property type="molecule type" value="Genomic_DNA"/>
</dbReference>
<accession>A0A1H3MAT4</accession>
<feature type="chain" id="PRO_5011564252" evidence="6">
    <location>
        <begin position="30"/>
        <end position="619"/>
    </location>
</feature>
<dbReference type="Pfam" id="PF00759">
    <property type="entry name" value="Glyco_hydro_9"/>
    <property type="match status" value="1"/>
</dbReference>
<feature type="domain" description="Cellulase Ig-like" evidence="8">
    <location>
        <begin position="31"/>
        <end position="111"/>
    </location>
</feature>
<dbReference type="STRING" id="589385.SAMN05421504_106561"/>
<dbReference type="OrthoDB" id="9808897at2"/>
<evidence type="ECO:0000256" key="6">
    <source>
        <dbReference type="SAM" id="SignalP"/>
    </source>
</evidence>
<dbReference type="Gene3D" id="2.60.40.10">
    <property type="entry name" value="Immunoglobulins"/>
    <property type="match status" value="1"/>
</dbReference>
<organism evidence="9 10">
    <name type="scientific">Amycolatopsis xylanica</name>
    <dbReference type="NCBI Taxonomy" id="589385"/>
    <lineage>
        <taxon>Bacteria</taxon>
        <taxon>Bacillati</taxon>
        <taxon>Actinomycetota</taxon>
        <taxon>Actinomycetes</taxon>
        <taxon>Pseudonocardiales</taxon>
        <taxon>Pseudonocardiaceae</taxon>
        <taxon>Amycolatopsis</taxon>
    </lineage>
</organism>
<dbReference type="Gene3D" id="1.50.10.10">
    <property type="match status" value="1"/>
</dbReference>
<reference evidence="9 10" key="1">
    <citation type="submission" date="2016-10" db="EMBL/GenBank/DDBJ databases">
        <authorList>
            <person name="de Groot N.N."/>
        </authorList>
    </citation>
    <scope>NUCLEOTIDE SEQUENCE [LARGE SCALE GENOMIC DNA]</scope>
    <source>
        <strain evidence="9 10">CPCC 202699</strain>
    </source>
</reference>
<dbReference type="SUPFAM" id="SSF48208">
    <property type="entry name" value="Six-hairpin glycosidases"/>
    <property type="match status" value="1"/>
</dbReference>
<evidence type="ECO:0000259" key="7">
    <source>
        <dbReference type="Pfam" id="PF00759"/>
    </source>
</evidence>
<proteinExistence type="inferred from homology"/>
<dbReference type="InterPro" id="IPR001701">
    <property type="entry name" value="Glyco_hydro_9"/>
</dbReference>
<dbReference type="InterPro" id="IPR008928">
    <property type="entry name" value="6-hairpin_glycosidase_sf"/>
</dbReference>
<dbReference type="CDD" id="cd02850">
    <property type="entry name" value="E_set_Cellulase_N"/>
    <property type="match status" value="1"/>
</dbReference>
<dbReference type="Proteomes" id="UP000199515">
    <property type="component" value="Unassembled WGS sequence"/>
</dbReference>
<evidence type="ECO:0000313" key="10">
    <source>
        <dbReference type="Proteomes" id="UP000199515"/>
    </source>
</evidence>
<name>A0A1H3MAT4_9PSEU</name>
<dbReference type="AlphaFoldDB" id="A0A1H3MAT4"/>
<evidence type="ECO:0000256" key="3">
    <source>
        <dbReference type="ARBA" id="ARBA00023277"/>
    </source>
</evidence>
<gene>
    <name evidence="9" type="ORF">SAMN05421504_106561</name>
</gene>
<feature type="domain" description="Glycoside hydrolase family 9" evidence="7">
    <location>
        <begin position="134"/>
        <end position="610"/>
    </location>
</feature>
<dbReference type="PANTHER" id="PTHR22298">
    <property type="entry name" value="ENDO-1,4-BETA-GLUCANASE"/>
    <property type="match status" value="1"/>
</dbReference>
<evidence type="ECO:0000256" key="4">
    <source>
        <dbReference type="ARBA" id="ARBA00023295"/>
    </source>
</evidence>
<evidence type="ECO:0000256" key="1">
    <source>
        <dbReference type="ARBA" id="ARBA00007072"/>
    </source>
</evidence>
<keyword evidence="10" id="KW-1185">Reference proteome</keyword>
<evidence type="ECO:0000259" key="8">
    <source>
        <dbReference type="Pfam" id="PF02927"/>
    </source>
</evidence>